<reference evidence="3" key="1">
    <citation type="journal article" date="2019" name="Int. J. Syst. Evol. Microbiol.">
        <title>The Global Catalogue of Microorganisms (GCM) 10K type strain sequencing project: providing services to taxonomists for standard genome sequencing and annotation.</title>
        <authorList>
            <consortium name="The Broad Institute Genomics Platform"/>
            <consortium name="The Broad Institute Genome Sequencing Center for Infectious Disease"/>
            <person name="Wu L."/>
            <person name="Ma J."/>
        </authorList>
    </citation>
    <scope>NUCLEOTIDE SEQUENCE [LARGE SCALE GENOMIC DNA]</scope>
    <source>
        <strain evidence="3">JCM 16704</strain>
    </source>
</reference>
<dbReference type="PANTHER" id="PTHR12110">
    <property type="entry name" value="HYDROXYPYRUVATE ISOMERASE"/>
    <property type="match status" value="1"/>
</dbReference>
<dbReference type="Proteomes" id="UP001500101">
    <property type="component" value="Unassembled WGS sequence"/>
</dbReference>
<keyword evidence="3" id="KW-1185">Reference proteome</keyword>
<gene>
    <name evidence="2" type="ORF">GCM10022216_21390</name>
</gene>
<evidence type="ECO:0000313" key="2">
    <source>
        <dbReference type="EMBL" id="GAA4141383.1"/>
    </source>
</evidence>
<proteinExistence type="predicted"/>
<dbReference type="SUPFAM" id="SSF51658">
    <property type="entry name" value="Xylose isomerase-like"/>
    <property type="match status" value="1"/>
</dbReference>
<sequence>MIQEDLSILDKFKLVKDLGFHGIEFNAPLEVPIKELIDARDKTCIELPSLVNKDHWNRPLSDPDPKVREFIVESVVNTVQETKMLGGNTVLVVPGIVNEKVSYETAWKNSIATIRQILPRIENTGVKLGIENVWNNFLISPVEAKMYLEEINHPAVGWYFDIGNVMRYGWPEHWIETLGSKILKFHIKEFSRQIMNNEGLSKGFGVELTKGDIDWAKVMKSIQDIKYKGEWMTLEVGRGDRTHLQKLSDQFDTILGYINS</sequence>
<organism evidence="2 3">
    <name type="scientific">Sphingobacterium kyonggiense</name>
    <dbReference type="NCBI Taxonomy" id="714075"/>
    <lineage>
        <taxon>Bacteria</taxon>
        <taxon>Pseudomonadati</taxon>
        <taxon>Bacteroidota</taxon>
        <taxon>Sphingobacteriia</taxon>
        <taxon>Sphingobacteriales</taxon>
        <taxon>Sphingobacteriaceae</taxon>
        <taxon>Sphingobacterium</taxon>
    </lineage>
</organism>
<evidence type="ECO:0000313" key="3">
    <source>
        <dbReference type="Proteomes" id="UP001500101"/>
    </source>
</evidence>
<accession>A0ABP7YU25</accession>
<dbReference type="InterPro" id="IPR050312">
    <property type="entry name" value="IolE/XylAMocC-like"/>
</dbReference>
<name>A0ABP7YU25_9SPHI</name>
<dbReference type="InterPro" id="IPR036237">
    <property type="entry name" value="Xyl_isomerase-like_sf"/>
</dbReference>
<dbReference type="EMBL" id="BAAAZI010000009">
    <property type="protein sequence ID" value="GAA4141383.1"/>
    <property type="molecule type" value="Genomic_DNA"/>
</dbReference>
<dbReference type="Pfam" id="PF01261">
    <property type="entry name" value="AP_endonuc_2"/>
    <property type="match status" value="1"/>
</dbReference>
<dbReference type="InterPro" id="IPR013022">
    <property type="entry name" value="Xyl_isomerase-like_TIM-brl"/>
</dbReference>
<comment type="caution">
    <text evidence="2">The sequence shown here is derived from an EMBL/GenBank/DDBJ whole genome shotgun (WGS) entry which is preliminary data.</text>
</comment>
<evidence type="ECO:0000259" key="1">
    <source>
        <dbReference type="Pfam" id="PF01261"/>
    </source>
</evidence>
<feature type="domain" description="Xylose isomerase-like TIM barrel" evidence="1">
    <location>
        <begin position="12"/>
        <end position="238"/>
    </location>
</feature>
<dbReference type="Gene3D" id="3.20.20.150">
    <property type="entry name" value="Divalent-metal-dependent TIM barrel enzymes"/>
    <property type="match status" value="1"/>
</dbReference>
<protein>
    <recommendedName>
        <fullName evidence="1">Xylose isomerase-like TIM barrel domain-containing protein</fullName>
    </recommendedName>
</protein>